<evidence type="ECO:0000256" key="1">
    <source>
        <dbReference type="SAM" id="MobiDB-lite"/>
    </source>
</evidence>
<reference evidence="3 4" key="1">
    <citation type="submission" date="2022-11" db="EMBL/GenBank/DDBJ databases">
        <title>Genome sequencing of Acetobacter type strain.</title>
        <authorList>
            <person name="Heo J."/>
            <person name="Lee D."/>
            <person name="Han B.-H."/>
            <person name="Hong S.-B."/>
            <person name="Kwon S.-W."/>
        </authorList>
    </citation>
    <scope>NUCLEOTIDE SEQUENCE [LARGE SCALE GENOMIC DNA]</scope>
    <source>
        <strain evidence="3 4">KACC 21253</strain>
    </source>
</reference>
<dbReference type="PANTHER" id="PTHR45128:SF1">
    <property type="entry name" value="S-ADENOSYLMETHIONINE-DEPENDENT METHYLTRANSFERASE RV2258C"/>
    <property type="match status" value="1"/>
</dbReference>
<dbReference type="InterPro" id="IPR025714">
    <property type="entry name" value="Methyltranfer_dom"/>
</dbReference>
<dbReference type="Pfam" id="PF13847">
    <property type="entry name" value="Methyltransf_31"/>
    <property type="match status" value="1"/>
</dbReference>
<proteinExistence type="predicted"/>
<keyword evidence="4" id="KW-1185">Reference proteome</keyword>
<evidence type="ECO:0000313" key="4">
    <source>
        <dbReference type="Proteomes" id="UP001301152"/>
    </source>
</evidence>
<dbReference type="InterPro" id="IPR029063">
    <property type="entry name" value="SAM-dependent_MTases_sf"/>
</dbReference>
<name>A0ABT3QFW5_9PROT</name>
<organism evidence="3 4">
    <name type="scientific">Acetobacter thailandicus</name>
    <dbReference type="NCBI Taxonomy" id="1502842"/>
    <lineage>
        <taxon>Bacteria</taxon>
        <taxon>Pseudomonadati</taxon>
        <taxon>Pseudomonadota</taxon>
        <taxon>Alphaproteobacteria</taxon>
        <taxon>Acetobacterales</taxon>
        <taxon>Acetobacteraceae</taxon>
        <taxon>Acetobacter</taxon>
    </lineage>
</organism>
<dbReference type="Proteomes" id="UP001301152">
    <property type="component" value="Unassembled WGS sequence"/>
</dbReference>
<comment type="caution">
    <text evidence="3">The sequence shown here is derived from an EMBL/GenBank/DDBJ whole genome shotgun (WGS) entry which is preliminary data.</text>
</comment>
<dbReference type="Gene3D" id="3.40.50.150">
    <property type="entry name" value="Vaccinia Virus protein VP39"/>
    <property type="match status" value="1"/>
</dbReference>
<evidence type="ECO:0000259" key="2">
    <source>
        <dbReference type="Pfam" id="PF13847"/>
    </source>
</evidence>
<dbReference type="InterPro" id="IPR053173">
    <property type="entry name" value="SAM-binding_MTase"/>
</dbReference>
<feature type="region of interest" description="Disordered" evidence="1">
    <location>
        <begin position="1"/>
        <end position="41"/>
    </location>
</feature>
<protein>
    <submittedName>
        <fullName evidence="3">Class I SAM-dependent methyltransferase</fullName>
    </submittedName>
</protein>
<dbReference type="GO" id="GO:0032259">
    <property type="term" value="P:methylation"/>
    <property type="evidence" value="ECO:0007669"/>
    <property type="project" value="UniProtKB-KW"/>
</dbReference>
<gene>
    <name evidence="3" type="ORF">OQ497_09400</name>
</gene>
<sequence length="434" mass="47817">MAAWQTDSALKGERTLSQHNTTDERDNSLAAQYESYPYPERNPLDERKRLLIGSPSHLREIDYWVFKARRPRTTPLNVLIAGCGTGDAAIMLATHMTRADRSGEVLCLDRSDKALSVAKARAEERKLTNIRFIQASIDQIPSLNLGLFDYIDCCGVLHHLPDPEAALQILNNSLAADGGMGLMVYAPYGRTGVYMLQDALHQLAPVSDAPKTRLDIARRVMRYLPATAWLRQNGNFGDHLSGGDAGLYDLLLNPRDRAYTAPRFLDLIDNAGLKTACLLEPARYNPSLFLPDAKLRAVISSLNFREQAALAESLAGNMATHVAYVVKNTNPTLPPDFMAHDSVPVMREIPGTELAMQMTPDHILPFSFGTLVVPIALPPQARGILPLIDGVRSVGDIAQILATRGVPDTKFETVWRETFSVLESLNRVLLQAPS</sequence>
<dbReference type="PANTHER" id="PTHR45128">
    <property type="entry name" value="METHYLTRANSFERASE TYPE 11"/>
    <property type="match status" value="1"/>
</dbReference>
<dbReference type="CDD" id="cd02440">
    <property type="entry name" value="AdoMet_MTases"/>
    <property type="match status" value="1"/>
</dbReference>
<keyword evidence="3" id="KW-0808">Transferase</keyword>
<keyword evidence="3" id="KW-0489">Methyltransferase</keyword>
<feature type="compositionally biased region" description="Basic and acidic residues" evidence="1">
    <location>
        <begin position="10"/>
        <end position="27"/>
    </location>
</feature>
<feature type="domain" description="Methyltransferase" evidence="2">
    <location>
        <begin position="77"/>
        <end position="180"/>
    </location>
</feature>
<dbReference type="GO" id="GO:0008168">
    <property type="term" value="F:methyltransferase activity"/>
    <property type="evidence" value="ECO:0007669"/>
    <property type="project" value="UniProtKB-KW"/>
</dbReference>
<dbReference type="SUPFAM" id="SSF53335">
    <property type="entry name" value="S-adenosyl-L-methionine-dependent methyltransferases"/>
    <property type="match status" value="1"/>
</dbReference>
<accession>A0ABT3QFW5</accession>
<dbReference type="EMBL" id="JAPIUZ010000004">
    <property type="protein sequence ID" value="MCX2564174.1"/>
    <property type="molecule type" value="Genomic_DNA"/>
</dbReference>
<evidence type="ECO:0000313" key="3">
    <source>
        <dbReference type="EMBL" id="MCX2564174.1"/>
    </source>
</evidence>